<name>A0A4P6Q882_9ACTN</name>
<sequence>MHPLPYIPSCWPHSSSEVDQWPGHWGGPAWPGGTAGRRADTPAREHAGARLAGPGTVSGPAAPFAEMPPIATHPRAAAPTRVRQPAALILARILLFGLGATGLVGGFLTVFFWTRLAVTSEAGDGPGWIFLLVPGLLAAGYGSLLVFYGSTAGRRSPHTPRRIVRGIWSAAAPYLIVALLTWNGLTAALALPFLMITALLLVKPSRRYYMSGR</sequence>
<protein>
    <submittedName>
        <fullName evidence="3">Uncharacterized protein</fullName>
    </submittedName>
</protein>
<organism evidence="3 4">
    <name type="scientific">Streptomonospora litoralis</name>
    <dbReference type="NCBI Taxonomy" id="2498135"/>
    <lineage>
        <taxon>Bacteria</taxon>
        <taxon>Bacillati</taxon>
        <taxon>Actinomycetota</taxon>
        <taxon>Actinomycetes</taxon>
        <taxon>Streptosporangiales</taxon>
        <taxon>Nocardiopsidaceae</taxon>
        <taxon>Streptomonospora</taxon>
    </lineage>
</organism>
<keyword evidence="2" id="KW-1133">Transmembrane helix</keyword>
<keyword evidence="2" id="KW-0812">Transmembrane</keyword>
<feature type="compositionally biased region" description="Basic and acidic residues" evidence="1">
    <location>
        <begin position="37"/>
        <end position="48"/>
    </location>
</feature>
<evidence type="ECO:0000256" key="2">
    <source>
        <dbReference type="SAM" id="Phobius"/>
    </source>
</evidence>
<dbReference type="AlphaFoldDB" id="A0A4P6Q882"/>
<feature type="transmembrane region" description="Helical" evidence="2">
    <location>
        <begin position="128"/>
        <end position="151"/>
    </location>
</feature>
<keyword evidence="4" id="KW-1185">Reference proteome</keyword>
<accession>A0A4P6Q882</accession>
<dbReference type="KEGG" id="strr:EKD16_24430"/>
<evidence type="ECO:0000313" key="4">
    <source>
        <dbReference type="Proteomes" id="UP000292235"/>
    </source>
</evidence>
<feature type="transmembrane region" description="Helical" evidence="2">
    <location>
        <begin position="186"/>
        <end position="203"/>
    </location>
</feature>
<dbReference type="EMBL" id="CP036455">
    <property type="protein sequence ID" value="QBI56630.1"/>
    <property type="molecule type" value="Genomic_DNA"/>
</dbReference>
<keyword evidence="2" id="KW-0472">Membrane</keyword>
<evidence type="ECO:0000256" key="1">
    <source>
        <dbReference type="SAM" id="MobiDB-lite"/>
    </source>
</evidence>
<feature type="transmembrane region" description="Helical" evidence="2">
    <location>
        <begin position="93"/>
        <end position="116"/>
    </location>
</feature>
<feature type="compositionally biased region" description="Gly residues" evidence="1">
    <location>
        <begin position="24"/>
        <end position="35"/>
    </location>
</feature>
<feature type="transmembrane region" description="Helical" evidence="2">
    <location>
        <begin position="163"/>
        <end position="180"/>
    </location>
</feature>
<dbReference type="Proteomes" id="UP000292235">
    <property type="component" value="Chromosome"/>
</dbReference>
<proteinExistence type="predicted"/>
<feature type="region of interest" description="Disordered" evidence="1">
    <location>
        <begin position="22"/>
        <end position="52"/>
    </location>
</feature>
<evidence type="ECO:0000313" key="3">
    <source>
        <dbReference type="EMBL" id="QBI56630.1"/>
    </source>
</evidence>
<gene>
    <name evidence="3" type="ORF">EKD16_24430</name>
</gene>
<reference evidence="3 4" key="1">
    <citation type="submission" date="2019-02" db="EMBL/GenBank/DDBJ databases">
        <authorList>
            <person name="Khodamoradi S."/>
            <person name="Hahnke R.L."/>
            <person name="Kaempfer P."/>
            <person name="Schumann P."/>
            <person name="Rohde M."/>
            <person name="Steinert M."/>
            <person name="Luzhetskyy A."/>
            <person name="Wink J."/>
            <person name="Ruckert C."/>
        </authorList>
    </citation>
    <scope>NUCLEOTIDE SEQUENCE [LARGE SCALE GENOMIC DNA]</scope>
    <source>
        <strain evidence="3 4">M2</strain>
    </source>
</reference>